<reference evidence="1 2" key="1">
    <citation type="submission" date="2019-11" db="EMBL/GenBank/DDBJ databases">
        <authorList>
            <person name="Khan S.A."/>
            <person name="Jeon C.O."/>
            <person name="Chun B.H."/>
        </authorList>
    </citation>
    <scope>NUCLEOTIDE SEQUENCE [LARGE SCALE GENOMIC DNA]</scope>
    <source>
        <strain evidence="1 2">IMCC 1097</strain>
    </source>
</reference>
<evidence type="ECO:0000313" key="2">
    <source>
        <dbReference type="Proteomes" id="UP000388235"/>
    </source>
</evidence>
<dbReference type="Proteomes" id="UP000388235">
    <property type="component" value="Chromosome"/>
</dbReference>
<dbReference type="AlphaFoldDB" id="A0A5Q2QFN9"/>
<dbReference type="KEGG" id="llp:GH975_11545"/>
<protein>
    <submittedName>
        <fullName evidence="1">Uncharacterized protein</fullName>
    </submittedName>
</protein>
<organism evidence="1 2">
    <name type="scientific">Litorivicinus lipolyticus</name>
    <dbReference type="NCBI Taxonomy" id="418701"/>
    <lineage>
        <taxon>Bacteria</taxon>
        <taxon>Pseudomonadati</taxon>
        <taxon>Pseudomonadota</taxon>
        <taxon>Gammaproteobacteria</taxon>
        <taxon>Oceanospirillales</taxon>
        <taxon>Litorivicinaceae</taxon>
        <taxon>Litorivicinus</taxon>
    </lineage>
</organism>
<name>A0A5Q2QFN9_9GAMM</name>
<dbReference type="RefSeq" id="WP_153714665.1">
    <property type="nucleotide sequence ID" value="NZ_CP045871.1"/>
</dbReference>
<sequence length="159" mass="16541">MQSGFFTDVSLNHKSGAVLHPISKKQAGVWGVTVSGTFLSDAEAIVRAIVLDLGSVRCSNEAADVTANYVIGKPATPTYTLDSRWLSLAVAAPIQPNNATADEASAPAAAPMPTSPAAVHPALETAAPDLSGNELDRLMTPRNYAIAAAVLVALVWWAF</sequence>
<evidence type="ECO:0000313" key="1">
    <source>
        <dbReference type="EMBL" id="QGG81162.1"/>
    </source>
</evidence>
<accession>A0A5Q2QFN9</accession>
<keyword evidence="2" id="KW-1185">Reference proteome</keyword>
<gene>
    <name evidence="1" type="ORF">GH975_11545</name>
</gene>
<proteinExistence type="predicted"/>
<dbReference type="EMBL" id="CP045871">
    <property type="protein sequence ID" value="QGG81162.1"/>
    <property type="molecule type" value="Genomic_DNA"/>
</dbReference>